<feature type="transmembrane region" description="Helical" evidence="1">
    <location>
        <begin position="20"/>
        <end position="44"/>
    </location>
</feature>
<reference evidence="2" key="1">
    <citation type="submission" date="2022-06" db="EMBL/GenBank/DDBJ databases">
        <authorList>
            <consortium name="SYNGENTA / RWTH Aachen University"/>
        </authorList>
    </citation>
    <scope>NUCLEOTIDE SEQUENCE</scope>
</reference>
<keyword evidence="1" id="KW-0472">Membrane</keyword>
<name>A0AAV0AP30_PHAPC</name>
<proteinExistence type="predicted"/>
<keyword evidence="1" id="KW-1133">Transmembrane helix</keyword>
<dbReference type="Proteomes" id="UP001153365">
    <property type="component" value="Unassembled WGS sequence"/>
</dbReference>
<sequence length="78" mass="9250">MQTFWLVEVKLCSPINFFYFIFFDLIIIDKFIYFVECCIISIMLNSVYSPWLILSYLCHENLIYVLPYIALHAKGLVG</sequence>
<keyword evidence="3" id="KW-1185">Reference proteome</keyword>
<protein>
    <submittedName>
        <fullName evidence="2">Expressed protein</fullName>
    </submittedName>
</protein>
<gene>
    <name evidence="2" type="ORF">PPACK8108_LOCUS4820</name>
</gene>
<comment type="caution">
    <text evidence="2">The sequence shown here is derived from an EMBL/GenBank/DDBJ whole genome shotgun (WGS) entry which is preliminary data.</text>
</comment>
<accession>A0AAV0AP30</accession>
<keyword evidence="1" id="KW-0812">Transmembrane</keyword>
<evidence type="ECO:0000313" key="2">
    <source>
        <dbReference type="EMBL" id="CAH7670131.1"/>
    </source>
</evidence>
<evidence type="ECO:0000256" key="1">
    <source>
        <dbReference type="SAM" id="Phobius"/>
    </source>
</evidence>
<dbReference type="AlphaFoldDB" id="A0AAV0AP30"/>
<organism evidence="2 3">
    <name type="scientific">Phakopsora pachyrhizi</name>
    <name type="common">Asian soybean rust disease fungus</name>
    <dbReference type="NCBI Taxonomy" id="170000"/>
    <lineage>
        <taxon>Eukaryota</taxon>
        <taxon>Fungi</taxon>
        <taxon>Dikarya</taxon>
        <taxon>Basidiomycota</taxon>
        <taxon>Pucciniomycotina</taxon>
        <taxon>Pucciniomycetes</taxon>
        <taxon>Pucciniales</taxon>
        <taxon>Phakopsoraceae</taxon>
        <taxon>Phakopsora</taxon>
    </lineage>
</organism>
<evidence type="ECO:0000313" key="3">
    <source>
        <dbReference type="Proteomes" id="UP001153365"/>
    </source>
</evidence>
<dbReference type="EMBL" id="CALTRL010000941">
    <property type="protein sequence ID" value="CAH7670131.1"/>
    <property type="molecule type" value="Genomic_DNA"/>
</dbReference>
<feature type="transmembrane region" description="Helical" evidence="1">
    <location>
        <begin position="51"/>
        <end position="71"/>
    </location>
</feature>